<dbReference type="KEGG" id="mym:A176_000549"/>
<dbReference type="AlphaFoldDB" id="A0A0H4X6Z8"/>
<reference evidence="2 3" key="1">
    <citation type="journal article" date="2016" name="PLoS ONE">
        <title>Complete Genome Sequence and Comparative Genomics of a Novel Myxobacterium Myxococcus hansupus.</title>
        <authorList>
            <person name="Sharma G."/>
            <person name="Narwani T."/>
            <person name="Subramanian S."/>
        </authorList>
    </citation>
    <scope>NUCLEOTIDE SEQUENCE [LARGE SCALE GENOMIC DNA]</scope>
    <source>
        <strain evidence="3">mixupus</strain>
    </source>
</reference>
<feature type="compositionally biased region" description="Gly residues" evidence="1">
    <location>
        <begin position="1"/>
        <end position="11"/>
    </location>
</feature>
<keyword evidence="3" id="KW-1185">Reference proteome</keyword>
<organism evidence="2 3">
    <name type="scientific">Pseudomyxococcus hansupus</name>
    <dbReference type="NCBI Taxonomy" id="1297742"/>
    <lineage>
        <taxon>Bacteria</taxon>
        <taxon>Pseudomonadati</taxon>
        <taxon>Myxococcota</taxon>
        <taxon>Myxococcia</taxon>
        <taxon>Myxococcales</taxon>
        <taxon>Cystobacterineae</taxon>
        <taxon>Myxococcaceae</taxon>
        <taxon>Pseudomyxococcus</taxon>
    </lineage>
</organism>
<evidence type="ECO:0000313" key="3">
    <source>
        <dbReference type="Proteomes" id="UP000009026"/>
    </source>
</evidence>
<accession>A0A0H4X6Z8</accession>
<name>A0A0H4X6Z8_9BACT</name>
<protein>
    <submittedName>
        <fullName evidence="2">Uncharacterized protein</fullName>
    </submittedName>
</protein>
<gene>
    <name evidence="2" type="ORF">A176_000549</name>
</gene>
<proteinExistence type="predicted"/>
<evidence type="ECO:0000256" key="1">
    <source>
        <dbReference type="SAM" id="MobiDB-lite"/>
    </source>
</evidence>
<dbReference type="EMBL" id="CP012109">
    <property type="protein sequence ID" value="AKQ63637.1"/>
    <property type="molecule type" value="Genomic_DNA"/>
</dbReference>
<evidence type="ECO:0000313" key="2">
    <source>
        <dbReference type="EMBL" id="AKQ63637.1"/>
    </source>
</evidence>
<sequence>MLRPAGRGGEGTQQRAEQFPAGAGPGDTHETTTPTGDVRPGPFRGGPPQYM</sequence>
<feature type="region of interest" description="Disordered" evidence="1">
    <location>
        <begin position="1"/>
        <end position="51"/>
    </location>
</feature>
<dbReference type="Proteomes" id="UP000009026">
    <property type="component" value="Chromosome"/>
</dbReference>